<evidence type="ECO:0000256" key="1">
    <source>
        <dbReference type="SAM" id="MobiDB-lite"/>
    </source>
</evidence>
<keyword evidence="2" id="KW-0472">Membrane</keyword>
<gene>
    <name evidence="3" type="ORF">Ctob_006603</name>
</gene>
<evidence type="ECO:0000313" key="3">
    <source>
        <dbReference type="EMBL" id="KOO31043.1"/>
    </source>
</evidence>
<protein>
    <submittedName>
        <fullName evidence="3">Uncharacterized protein</fullName>
    </submittedName>
</protein>
<name>A0A0M0JY28_9EUKA</name>
<keyword evidence="4" id="KW-1185">Reference proteome</keyword>
<dbReference type="AlphaFoldDB" id="A0A0M0JY28"/>
<organism evidence="3 4">
    <name type="scientific">Chrysochromulina tobinii</name>
    <dbReference type="NCBI Taxonomy" id="1460289"/>
    <lineage>
        <taxon>Eukaryota</taxon>
        <taxon>Haptista</taxon>
        <taxon>Haptophyta</taxon>
        <taxon>Prymnesiophyceae</taxon>
        <taxon>Prymnesiales</taxon>
        <taxon>Chrysochromulinaceae</taxon>
        <taxon>Chrysochromulina</taxon>
    </lineage>
</organism>
<dbReference type="Proteomes" id="UP000037460">
    <property type="component" value="Unassembled WGS sequence"/>
</dbReference>
<feature type="region of interest" description="Disordered" evidence="1">
    <location>
        <begin position="329"/>
        <end position="353"/>
    </location>
</feature>
<reference evidence="4" key="1">
    <citation type="journal article" date="2015" name="PLoS Genet.">
        <title>Genome Sequence and Transcriptome Analyses of Chrysochromulina tobin: Metabolic Tools for Enhanced Algal Fitness in the Prominent Order Prymnesiales (Haptophyceae).</title>
        <authorList>
            <person name="Hovde B.T."/>
            <person name="Deodato C.R."/>
            <person name="Hunsperger H.M."/>
            <person name="Ryken S.A."/>
            <person name="Yost W."/>
            <person name="Jha R.K."/>
            <person name="Patterson J."/>
            <person name="Monnat R.J. Jr."/>
            <person name="Barlow S.B."/>
            <person name="Starkenburg S.R."/>
            <person name="Cattolico R.A."/>
        </authorList>
    </citation>
    <scope>NUCLEOTIDE SEQUENCE</scope>
    <source>
        <strain evidence="4">CCMP291</strain>
    </source>
</reference>
<comment type="caution">
    <text evidence="3">The sequence shown here is derived from an EMBL/GenBank/DDBJ whole genome shotgun (WGS) entry which is preliminary data.</text>
</comment>
<sequence>MSVVALSLLLDGDISSFTPNVRTEMKNAIATQASVDPSAVELTIMSASVVVGVSIQTTTSTAASVQSTMASATSSANSATAMLASVTGVSIVVLAVVTPPTIATIPPPPAPSLMLTGASTSGALTAETSGSMGIIIGAIAGVVIGLVLALVFVRRRYHLNKKRPKNGGLQVPNSQPIGLQVLDGQPIGLQVPKGREAQQHKLDALAVTMASSSSSSAAAAAAPQSQSVLVPRSPDLTLPVATAAPNGIPALEPRHAIGSSVYVKRSNGGETVAFVKEYDAEKALYTVELERLGSGKGKTCSDKDLRAVDMVEGFLYSARAAILFPFQGVQEPEPAEEEAQAEAARAAAEEGHP</sequence>
<proteinExistence type="predicted"/>
<keyword evidence="2" id="KW-0812">Transmembrane</keyword>
<keyword evidence="2" id="KW-1133">Transmembrane helix</keyword>
<evidence type="ECO:0000313" key="4">
    <source>
        <dbReference type="Proteomes" id="UP000037460"/>
    </source>
</evidence>
<evidence type="ECO:0000256" key="2">
    <source>
        <dbReference type="SAM" id="Phobius"/>
    </source>
</evidence>
<feature type="transmembrane region" description="Helical" evidence="2">
    <location>
        <begin position="132"/>
        <end position="153"/>
    </location>
</feature>
<feature type="transmembrane region" description="Helical" evidence="2">
    <location>
        <begin position="81"/>
        <end position="105"/>
    </location>
</feature>
<accession>A0A0M0JY28</accession>
<dbReference type="EMBL" id="JWZX01002097">
    <property type="protein sequence ID" value="KOO31043.1"/>
    <property type="molecule type" value="Genomic_DNA"/>
</dbReference>